<dbReference type="AlphaFoldDB" id="A0A558AS10"/>
<dbReference type="PANTHER" id="PTHR46112">
    <property type="entry name" value="AMINOPEPTIDASE"/>
    <property type="match status" value="1"/>
</dbReference>
<evidence type="ECO:0000313" key="10">
    <source>
        <dbReference type="EMBL" id="TVT27048.1"/>
    </source>
</evidence>
<feature type="coiled-coil region" evidence="7">
    <location>
        <begin position="133"/>
        <end position="172"/>
    </location>
</feature>
<dbReference type="InterPro" id="IPR001131">
    <property type="entry name" value="Peptidase_M24B_aminopep-P_CS"/>
</dbReference>
<evidence type="ECO:0000259" key="9">
    <source>
        <dbReference type="Pfam" id="PF01321"/>
    </source>
</evidence>
<dbReference type="Pfam" id="PF01321">
    <property type="entry name" value="Creatinase_N"/>
    <property type="match status" value="1"/>
</dbReference>
<dbReference type="Gene3D" id="3.40.350.10">
    <property type="entry name" value="Creatinase/prolidase N-terminal domain"/>
    <property type="match status" value="1"/>
</dbReference>
<evidence type="ECO:0000256" key="6">
    <source>
        <dbReference type="RuleBase" id="RU000590"/>
    </source>
</evidence>
<dbReference type="PROSITE" id="PS00491">
    <property type="entry name" value="PROLINE_PEPTIDASE"/>
    <property type="match status" value="1"/>
</dbReference>
<comment type="similarity">
    <text evidence="2 6">Belongs to the peptidase M24B family.</text>
</comment>
<dbReference type="Pfam" id="PF00557">
    <property type="entry name" value="Peptidase_M24"/>
    <property type="match status" value="1"/>
</dbReference>
<evidence type="ECO:0000256" key="7">
    <source>
        <dbReference type="SAM" id="Coils"/>
    </source>
</evidence>
<dbReference type="OrthoDB" id="9806388at2"/>
<dbReference type="InterPro" id="IPR036005">
    <property type="entry name" value="Creatinase/aminopeptidase-like"/>
</dbReference>
<dbReference type="SUPFAM" id="SSF55920">
    <property type="entry name" value="Creatinase/aminopeptidase"/>
    <property type="match status" value="1"/>
</dbReference>
<dbReference type="GO" id="GO:0016787">
    <property type="term" value="F:hydrolase activity"/>
    <property type="evidence" value="ECO:0007669"/>
    <property type="project" value="UniProtKB-KW"/>
</dbReference>
<sequence>MTDQRERMVEMTEKFKNRVEKLTSMLDVDAVIITDPTNVFYFTGCFIEPHERMLALLIDVKSNDTALMFPELDQEVVNDEATVDNHLPYSDGEDPFRQIFEHLMDADTIGIEGGHVTYNRYQKFLENYTADQITSVEAEINQLRGKKDDDDKEKLQEAVDITEKALADLVNEPVSGKTEKEIAEFLLNKVKEYGAVDVSFGPLVLTGENSALPHGTSGDTTVEPGHFLLIDFGVVTKDRYVSDMTRTFIIGDPTEEQEAIYNAVLRANEAGIKKAQAGTQMNALDEAARHEIMEDGYGEYFTHRIGHGLGLGLHEAPSLDAQNTDKLENGHVITIEPGVYKAGFGGVRIEDMLYIDDTTHVFTKFPKDIDSITIEG</sequence>
<dbReference type="EMBL" id="VMSJ01000005">
    <property type="protein sequence ID" value="TVT27048.1"/>
    <property type="molecule type" value="Genomic_DNA"/>
</dbReference>
<comment type="caution">
    <text evidence="10">The sequence shown here is derived from an EMBL/GenBank/DDBJ whole genome shotgun (WGS) entry which is preliminary data.</text>
</comment>
<dbReference type="InterPro" id="IPR000587">
    <property type="entry name" value="Creatinase_N"/>
</dbReference>
<accession>A0A558AS10</accession>
<keyword evidence="11" id="KW-1185">Reference proteome</keyword>
<dbReference type="InterPro" id="IPR029149">
    <property type="entry name" value="Creatin/AminoP/Spt16_N"/>
</dbReference>
<keyword evidence="3 6" id="KW-0479">Metal-binding</keyword>
<dbReference type="Gene3D" id="3.90.230.10">
    <property type="entry name" value="Creatinase/methionine aminopeptidase superfamily"/>
    <property type="match status" value="1"/>
</dbReference>
<proteinExistence type="inferred from homology"/>
<gene>
    <name evidence="10" type="ORF">FO441_11150</name>
</gene>
<comment type="cofactor">
    <cofactor evidence="1">
        <name>Mn(2+)</name>
        <dbReference type="ChEBI" id="CHEBI:29035"/>
    </cofactor>
</comment>
<evidence type="ECO:0000256" key="5">
    <source>
        <dbReference type="ARBA" id="ARBA00023211"/>
    </source>
</evidence>
<feature type="domain" description="Peptidase M24" evidence="8">
    <location>
        <begin position="153"/>
        <end position="356"/>
    </location>
</feature>
<protein>
    <submittedName>
        <fullName evidence="10">M24 family metallopeptidase</fullName>
    </submittedName>
</protein>
<dbReference type="InterPro" id="IPR000994">
    <property type="entry name" value="Pept_M24"/>
</dbReference>
<reference evidence="10 11" key="1">
    <citation type="submission" date="2019-07" db="EMBL/GenBank/DDBJ databases">
        <title>Salinicoccus cyprini sp. nov., isolated from gastro-intestinal tract of mirror carp, Cyprinus carpio var. specularis, collected from Gobind Sagar Reservoir, Himachal Pradesh, India.</title>
        <authorList>
            <person name="Talwar C."/>
            <person name="Singh A.K."/>
            <person name="Lal R."/>
            <person name="Negi R.K."/>
        </authorList>
    </citation>
    <scope>NUCLEOTIDE SEQUENCE [LARGE SCALE GENOMIC DNA]</scope>
    <source>
        <strain evidence="10 11">CT19</strain>
    </source>
</reference>
<name>A0A558AS10_9STAP</name>
<dbReference type="PANTHER" id="PTHR46112:SF10">
    <property type="entry name" value="DIPEPTIDASE YKVY-RELATED"/>
    <property type="match status" value="1"/>
</dbReference>
<dbReference type="InterPro" id="IPR050659">
    <property type="entry name" value="Peptidase_M24B"/>
</dbReference>
<keyword evidence="7" id="KW-0175">Coiled coil</keyword>
<evidence type="ECO:0000259" key="8">
    <source>
        <dbReference type="Pfam" id="PF00557"/>
    </source>
</evidence>
<dbReference type="SUPFAM" id="SSF53092">
    <property type="entry name" value="Creatinase/prolidase N-terminal domain"/>
    <property type="match status" value="1"/>
</dbReference>
<keyword evidence="5" id="KW-0464">Manganese</keyword>
<evidence type="ECO:0000313" key="11">
    <source>
        <dbReference type="Proteomes" id="UP000315103"/>
    </source>
</evidence>
<feature type="domain" description="Creatinase N-terminal" evidence="9">
    <location>
        <begin position="18"/>
        <end position="144"/>
    </location>
</feature>
<organism evidence="10 11">
    <name type="scientific">Salinicoccus cyprini</name>
    <dbReference type="NCBI Taxonomy" id="2493691"/>
    <lineage>
        <taxon>Bacteria</taxon>
        <taxon>Bacillati</taxon>
        <taxon>Bacillota</taxon>
        <taxon>Bacilli</taxon>
        <taxon>Bacillales</taxon>
        <taxon>Staphylococcaceae</taxon>
        <taxon>Salinicoccus</taxon>
    </lineage>
</organism>
<evidence type="ECO:0000256" key="2">
    <source>
        <dbReference type="ARBA" id="ARBA00008766"/>
    </source>
</evidence>
<evidence type="ECO:0000256" key="4">
    <source>
        <dbReference type="ARBA" id="ARBA00022801"/>
    </source>
</evidence>
<dbReference type="Proteomes" id="UP000315103">
    <property type="component" value="Unassembled WGS sequence"/>
</dbReference>
<evidence type="ECO:0000256" key="1">
    <source>
        <dbReference type="ARBA" id="ARBA00001936"/>
    </source>
</evidence>
<evidence type="ECO:0000256" key="3">
    <source>
        <dbReference type="ARBA" id="ARBA00022723"/>
    </source>
</evidence>
<dbReference type="GO" id="GO:0046872">
    <property type="term" value="F:metal ion binding"/>
    <property type="evidence" value="ECO:0007669"/>
    <property type="project" value="UniProtKB-KW"/>
</dbReference>
<keyword evidence="4" id="KW-0378">Hydrolase</keyword>